<reference evidence="7 8" key="1">
    <citation type="journal article" date="2016" name="Mol. Biol. Evol.">
        <title>Comparative Genomics of Early-Diverging Mushroom-Forming Fungi Provides Insights into the Origins of Lignocellulose Decay Capabilities.</title>
        <authorList>
            <person name="Nagy L.G."/>
            <person name="Riley R."/>
            <person name="Tritt A."/>
            <person name="Adam C."/>
            <person name="Daum C."/>
            <person name="Floudas D."/>
            <person name="Sun H."/>
            <person name="Yadav J.S."/>
            <person name="Pangilinan J."/>
            <person name="Larsson K.H."/>
            <person name="Matsuura K."/>
            <person name="Barry K."/>
            <person name="Labutti K."/>
            <person name="Kuo R."/>
            <person name="Ohm R.A."/>
            <person name="Bhattacharya S.S."/>
            <person name="Shirouzu T."/>
            <person name="Yoshinaga Y."/>
            <person name="Martin F.M."/>
            <person name="Grigoriev I.V."/>
            <person name="Hibbett D.S."/>
        </authorList>
    </citation>
    <scope>NUCLEOTIDE SEQUENCE [LARGE SCALE GENOMIC DNA]</scope>
    <source>
        <strain evidence="7 8">CBS 109695</strain>
    </source>
</reference>
<evidence type="ECO:0000256" key="4">
    <source>
        <dbReference type="ARBA" id="ARBA00023128"/>
    </source>
</evidence>
<dbReference type="Proteomes" id="UP000076532">
    <property type="component" value="Unassembled WGS sequence"/>
</dbReference>
<keyword evidence="8" id="KW-1185">Reference proteome</keyword>
<protein>
    <recommendedName>
        <fullName evidence="9">Terpenoid synthase</fullName>
    </recommendedName>
</protein>
<comment type="subcellular location">
    <subcellularLocation>
        <location evidence="1">Mitochondrion inner membrane</location>
    </subcellularLocation>
</comment>
<proteinExistence type="inferred from homology"/>
<evidence type="ECO:0000256" key="6">
    <source>
        <dbReference type="ARBA" id="ARBA00038273"/>
    </source>
</evidence>
<dbReference type="PANTHER" id="PTHR21181">
    <property type="match status" value="1"/>
</dbReference>
<evidence type="ECO:0000313" key="7">
    <source>
        <dbReference type="EMBL" id="KZP33537.1"/>
    </source>
</evidence>
<dbReference type="InterPro" id="IPR008949">
    <property type="entry name" value="Isoprenoid_synthase_dom_sf"/>
</dbReference>
<dbReference type="GO" id="GO:0032981">
    <property type="term" value="P:mitochondrial respiratory chain complex I assembly"/>
    <property type="evidence" value="ECO:0007669"/>
    <property type="project" value="TreeGrafter"/>
</dbReference>
<dbReference type="GO" id="GO:0005743">
    <property type="term" value="C:mitochondrial inner membrane"/>
    <property type="evidence" value="ECO:0007669"/>
    <property type="project" value="UniProtKB-SubCell"/>
</dbReference>
<evidence type="ECO:0000313" key="8">
    <source>
        <dbReference type="Proteomes" id="UP000076532"/>
    </source>
</evidence>
<keyword evidence="5" id="KW-0472">Membrane</keyword>
<dbReference type="OrthoDB" id="270318at2759"/>
<evidence type="ECO:0000256" key="2">
    <source>
        <dbReference type="ARBA" id="ARBA00022792"/>
    </source>
</evidence>
<name>A0A166W9U8_9AGAM</name>
<keyword evidence="2" id="KW-0999">Mitochondrion inner membrane</keyword>
<dbReference type="SUPFAM" id="SSF48576">
    <property type="entry name" value="Terpenoid synthases"/>
    <property type="match status" value="1"/>
</dbReference>
<gene>
    <name evidence="7" type="ORF">FIBSPDRAFT_720928</name>
</gene>
<evidence type="ECO:0000256" key="3">
    <source>
        <dbReference type="ARBA" id="ARBA00022946"/>
    </source>
</evidence>
<evidence type="ECO:0000256" key="5">
    <source>
        <dbReference type="ARBA" id="ARBA00023136"/>
    </source>
</evidence>
<dbReference type="Pfam" id="PF00494">
    <property type="entry name" value="SQS_PSY"/>
    <property type="match status" value="1"/>
</dbReference>
<evidence type="ECO:0008006" key="9">
    <source>
        <dbReference type="Google" id="ProtNLM"/>
    </source>
</evidence>
<comment type="similarity">
    <text evidence="6">Belongs to the NDUFAF6 family.</text>
</comment>
<dbReference type="InterPro" id="IPR002060">
    <property type="entry name" value="Squ/phyt_synthse"/>
</dbReference>
<dbReference type="STRING" id="436010.A0A166W9U8"/>
<evidence type="ECO:0000256" key="1">
    <source>
        <dbReference type="ARBA" id="ARBA00004273"/>
    </source>
</evidence>
<dbReference type="PANTHER" id="PTHR21181:SF13">
    <property type="entry name" value="NADH DEHYDROGENASE (UBIQUINONE) COMPLEX I, ASSEMBLY FACTOR 6"/>
    <property type="match status" value="1"/>
</dbReference>
<organism evidence="7 8">
    <name type="scientific">Athelia psychrophila</name>
    <dbReference type="NCBI Taxonomy" id="1759441"/>
    <lineage>
        <taxon>Eukaryota</taxon>
        <taxon>Fungi</taxon>
        <taxon>Dikarya</taxon>
        <taxon>Basidiomycota</taxon>
        <taxon>Agaricomycotina</taxon>
        <taxon>Agaricomycetes</taxon>
        <taxon>Agaricomycetidae</taxon>
        <taxon>Atheliales</taxon>
        <taxon>Atheliaceae</taxon>
        <taxon>Athelia</taxon>
    </lineage>
</organism>
<dbReference type="EMBL" id="KV417482">
    <property type="protein sequence ID" value="KZP33537.1"/>
    <property type="molecule type" value="Genomic_DNA"/>
</dbReference>
<keyword evidence="4" id="KW-0496">Mitochondrion</keyword>
<accession>A0A166W9U8</accession>
<dbReference type="Gene3D" id="1.10.600.10">
    <property type="entry name" value="Farnesyl Diphosphate Synthase"/>
    <property type="match status" value="1"/>
</dbReference>
<sequence>MATVLGSTPDAVGSADPAGYCRNLVQKHDYESFLTAQFYPREVQGGYFALKAFYVDLAMIQDTVSNPMLGKMRMQFWRDTVKQIYDGSPPRHPIALALFEAAQQGNIPAYHLKRIIDARDNEIQAPAHLTVETLTAHAESTSSSLLYALLSYLSVPSSALSHAASHIGVAQTFTTLLRALPFHAAKGRMVIPAEITAKHLVNQQEVFKIALHGKRKDQGPAKGLEDAVFEFATVANDHIITARDMLKETEGKVPAEAMPIFLSGVPVVHFLSKLETANFDPFHPSLQSRDWRLPWRIWRGYYQKIF</sequence>
<dbReference type="AlphaFoldDB" id="A0A166W9U8"/>
<keyword evidence="3" id="KW-0809">Transit peptide</keyword>